<organism evidence="1 2">
    <name type="scientific">Gnathostoma spinigerum</name>
    <dbReference type="NCBI Taxonomy" id="75299"/>
    <lineage>
        <taxon>Eukaryota</taxon>
        <taxon>Metazoa</taxon>
        <taxon>Ecdysozoa</taxon>
        <taxon>Nematoda</taxon>
        <taxon>Chromadorea</taxon>
        <taxon>Rhabditida</taxon>
        <taxon>Spirurina</taxon>
        <taxon>Gnathostomatomorpha</taxon>
        <taxon>Gnathostomatoidea</taxon>
        <taxon>Gnathostomatidae</taxon>
        <taxon>Gnathostoma</taxon>
    </lineage>
</organism>
<keyword evidence="2" id="KW-1185">Reference proteome</keyword>
<dbReference type="Proteomes" id="UP001608902">
    <property type="component" value="Unassembled WGS sequence"/>
</dbReference>
<gene>
    <name evidence="1" type="ORF">AB6A40_011660</name>
</gene>
<dbReference type="EMBL" id="JBGFUD010024346">
    <property type="protein sequence ID" value="MFH4984951.1"/>
    <property type="molecule type" value="Genomic_DNA"/>
</dbReference>
<evidence type="ECO:0000313" key="1">
    <source>
        <dbReference type="EMBL" id="MFH4984951.1"/>
    </source>
</evidence>
<dbReference type="AlphaFoldDB" id="A0ABD6EYF3"/>
<protein>
    <recommendedName>
        <fullName evidence="3">C2H2-type domain-containing protein</fullName>
    </recommendedName>
</protein>
<evidence type="ECO:0008006" key="3">
    <source>
        <dbReference type="Google" id="ProtNLM"/>
    </source>
</evidence>
<proteinExistence type="predicted"/>
<sequence>MHGTSTDLQDVSFQSAFCRIPHGRRECMCAECHKMFYTPEELYMHAEACLIESFENEAASVFSDMPCLKSPPPFSAPTPNGITVKVKMFAFSF</sequence>
<accession>A0ABD6EYF3</accession>
<evidence type="ECO:0000313" key="2">
    <source>
        <dbReference type="Proteomes" id="UP001608902"/>
    </source>
</evidence>
<reference evidence="1 2" key="1">
    <citation type="submission" date="2024-08" db="EMBL/GenBank/DDBJ databases">
        <title>Gnathostoma spinigerum genome.</title>
        <authorList>
            <person name="Gonzalez-Bertolin B."/>
            <person name="Monzon S."/>
            <person name="Zaballos A."/>
            <person name="Jimenez P."/>
            <person name="Dekumyoy P."/>
            <person name="Varona S."/>
            <person name="Cuesta I."/>
            <person name="Sumanam S."/>
            <person name="Adisakwattana P."/>
            <person name="Gasser R.B."/>
            <person name="Hernandez-Gonzalez A."/>
            <person name="Young N.D."/>
            <person name="Perteguer M.J."/>
        </authorList>
    </citation>
    <scope>NUCLEOTIDE SEQUENCE [LARGE SCALE GENOMIC DNA]</scope>
    <source>
        <strain evidence="1">AL3</strain>
        <tissue evidence="1">Liver</tissue>
    </source>
</reference>
<comment type="caution">
    <text evidence="1">The sequence shown here is derived from an EMBL/GenBank/DDBJ whole genome shotgun (WGS) entry which is preliminary data.</text>
</comment>
<name>A0ABD6EYF3_9BILA</name>